<keyword evidence="2" id="KW-0732">Signal</keyword>
<dbReference type="SUPFAM" id="SSF52833">
    <property type="entry name" value="Thioredoxin-like"/>
    <property type="match status" value="1"/>
</dbReference>
<reference evidence="7" key="1">
    <citation type="submission" date="2022-07" db="EMBL/GenBank/DDBJ databases">
        <authorList>
            <person name="Li W.-J."/>
            <person name="Deng Q.-Q."/>
        </authorList>
    </citation>
    <scope>NUCLEOTIDE SEQUENCE</scope>
    <source>
        <strain evidence="7">SYSU M60031</strain>
    </source>
</reference>
<dbReference type="AlphaFoldDB" id="A0AA41X9T1"/>
<evidence type="ECO:0000256" key="5">
    <source>
        <dbReference type="ARBA" id="ARBA00023284"/>
    </source>
</evidence>
<evidence type="ECO:0000256" key="3">
    <source>
        <dbReference type="ARBA" id="ARBA00023002"/>
    </source>
</evidence>
<accession>A0AA41X9T1</accession>
<evidence type="ECO:0000313" key="8">
    <source>
        <dbReference type="Proteomes" id="UP001156102"/>
    </source>
</evidence>
<dbReference type="InterPro" id="IPR036249">
    <property type="entry name" value="Thioredoxin-like_sf"/>
</dbReference>
<evidence type="ECO:0000313" key="7">
    <source>
        <dbReference type="EMBL" id="MCP8969334.1"/>
    </source>
</evidence>
<protein>
    <submittedName>
        <fullName evidence="7">DsbA family protein</fullName>
    </submittedName>
</protein>
<sequence length="215" mass="24156">MKKTGSIIFIVFSLVFLILGGTIAYTIISKKNEPKESPFAYEKQQTLGNKKAPVHVVEFGDFKCAACRTWDTTVFPQLKKDYIDKGTVQLHFINFPFIGKDSDYGAAAGEAVYKQSPEAFWTFYSKMYESQGDEHEAWITEQLVEGIVKGLPGVDFAQFQKDVKSKEIQQKVANDFDIARKQNAQGAPTVYVDGTLSNPDYDSIKQAIIEAQKKK</sequence>
<comment type="caution">
    <text evidence="7">The sequence shown here is derived from an EMBL/GenBank/DDBJ whole genome shotgun (WGS) entry which is preliminary data.</text>
</comment>
<evidence type="ECO:0000256" key="1">
    <source>
        <dbReference type="ARBA" id="ARBA00005791"/>
    </source>
</evidence>
<dbReference type="RefSeq" id="WP_254759258.1">
    <property type="nucleotide sequence ID" value="NZ_JANCLT010000006.1"/>
</dbReference>
<dbReference type="EMBL" id="JANCLT010000006">
    <property type="protein sequence ID" value="MCP8969334.1"/>
    <property type="molecule type" value="Genomic_DNA"/>
</dbReference>
<gene>
    <name evidence="7" type="ORF">NK662_12440</name>
</gene>
<keyword evidence="4" id="KW-1015">Disulfide bond</keyword>
<keyword evidence="3" id="KW-0560">Oxidoreductase</keyword>
<dbReference type="PANTHER" id="PTHR13887:SF14">
    <property type="entry name" value="DISULFIDE BOND FORMATION PROTEIN D"/>
    <property type="match status" value="1"/>
</dbReference>
<evidence type="ECO:0000259" key="6">
    <source>
        <dbReference type="Pfam" id="PF13462"/>
    </source>
</evidence>
<name>A0AA41X9T1_9BACI</name>
<dbReference type="Gene3D" id="3.40.30.10">
    <property type="entry name" value="Glutaredoxin"/>
    <property type="match status" value="1"/>
</dbReference>
<feature type="domain" description="Thioredoxin-like fold" evidence="6">
    <location>
        <begin position="43"/>
        <end position="208"/>
    </location>
</feature>
<keyword evidence="8" id="KW-1185">Reference proteome</keyword>
<keyword evidence="5" id="KW-0676">Redox-active center</keyword>
<comment type="similarity">
    <text evidence="1">Belongs to the thioredoxin family. DsbA subfamily.</text>
</comment>
<evidence type="ECO:0000256" key="2">
    <source>
        <dbReference type="ARBA" id="ARBA00022729"/>
    </source>
</evidence>
<dbReference type="Proteomes" id="UP001156102">
    <property type="component" value="Unassembled WGS sequence"/>
</dbReference>
<proteinExistence type="inferred from homology"/>
<evidence type="ECO:0000256" key="4">
    <source>
        <dbReference type="ARBA" id="ARBA00023157"/>
    </source>
</evidence>
<dbReference type="Pfam" id="PF13462">
    <property type="entry name" value="Thioredoxin_4"/>
    <property type="match status" value="1"/>
</dbReference>
<organism evidence="7 8">
    <name type="scientific">Ectobacillus ponti</name>
    <dbReference type="NCBI Taxonomy" id="2961894"/>
    <lineage>
        <taxon>Bacteria</taxon>
        <taxon>Bacillati</taxon>
        <taxon>Bacillota</taxon>
        <taxon>Bacilli</taxon>
        <taxon>Bacillales</taxon>
        <taxon>Bacillaceae</taxon>
        <taxon>Ectobacillus</taxon>
    </lineage>
</organism>
<dbReference type="InterPro" id="IPR012336">
    <property type="entry name" value="Thioredoxin-like_fold"/>
</dbReference>
<dbReference type="GO" id="GO:0016491">
    <property type="term" value="F:oxidoreductase activity"/>
    <property type="evidence" value="ECO:0007669"/>
    <property type="project" value="UniProtKB-KW"/>
</dbReference>
<dbReference type="PANTHER" id="PTHR13887">
    <property type="entry name" value="GLUTATHIONE S-TRANSFERASE KAPPA"/>
    <property type="match status" value="1"/>
</dbReference>